<sequence>MFCEDCEEELKETDKVCQVCGKKVKQPIDKKKYLMALALVTLVGGTATAGVVAYKNNQKDSGSVSTTETSGSKGGIMLEEADETEETSKDKDKPKTDDKSKDKDKPKTDDKSKDKDKPKTDDKSKDKDKPKTDDKSKNKDKSKGEDKSKDKDKSKDEDKFKDKDKSKGEDKAKDKDKSVGISPGSSGQNTSNLLDDGTEEIANPEVRSALDTQLKNVYGTNSYYFQDISVQQAFETNDQKQLAAGMINLYIMQMLFDKVEQGKMELSGSYKLTSKDKTSGTGVLKDMSDGTSLTNEKLVEYMLVDSDNTATNVLINRLGGLGEIEKFIQSKGYSNTHINRKMADMGAISQGKENYTSVKDTGNLLSKLYKHDLVSKEMDDKMLAILSKTKDKAKLRKDLPKDVTVYSNSGQFSNYGVINDAMIVKTKDKTFVLVVLMQNGDQYTQVSNMNTIGSKVYNLMTGK</sequence>
<feature type="compositionally biased region" description="Basic and acidic residues" evidence="1">
    <location>
        <begin position="86"/>
        <end position="178"/>
    </location>
</feature>
<proteinExistence type="predicted"/>
<dbReference type="InterPro" id="IPR012338">
    <property type="entry name" value="Beta-lactam/transpept-like"/>
</dbReference>
<dbReference type="RefSeq" id="WP_126831370.1">
    <property type="nucleotide sequence ID" value="NZ_CBCRYB010000016.1"/>
</dbReference>
<comment type="caution">
    <text evidence="4">The sequence shown here is derived from an EMBL/GenBank/DDBJ whole genome shotgun (WGS) entry which is preliminary data.</text>
</comment>
<keyword evidence="2" id="KW-0812">Transmembrane</keyword>
<evidence type="ECO:0000256" key="1">
    <source>
        <dbReference type="SAM" id="MobiDB-lite"/>
    </source>
</evidence>
<evidence type="ECO:0000313" key="4">
    <source>
        <dbReference type="EMBL" id="RSU03158.1"/>
    </source>
</evidence>
<evidence type="ECO:0000256" key="2">
    <source>
        <dbReference type="SAM" id="Phobius"/>
    </source>
</evidence>
<dbReference type="PANTHER" id="PTHR35333">
    <property type="entry name" value="BETA-LACTAMASE"/>
    <property type="match status" value="1"/>
</dbReference>
<accession>A0A430A7S2</accession>
<dbReference type="OrthoDB" id="9775096at2"/>
<keyword evidence="5" id="KW-1185">Reference proteome</keyword>
<dbReference type="PANTHER" id="PTHR35333:SF3">
    <property type="entry name" value="BETA-LACTAMASE-TYPE TRANSPEPTIDASE FOLD CONTAINING PROTEIN"/>
    <property type="match status" value="1"/>
</dbReference>
<feature type="compositionally biased region" description="Low complexity" evidence="1">
    <location>
        <begin position="61"/>
        <end position="71"/>
    </location>
</feature>
<dbReference type="InterPro" id="IPR045155">
    <property type="entry name" value="Beta-lactam_cat"/>
</dbReference>
<keyword evidence="2" id="KW-0472">Membrane</keyword>
<dbReference type="GO" id="GO:0030655">
    <property type="term" value="P:beta-lactam antibiotic catabolic process"/>
    <property type="evidence" value="ECO:0007669"/>
    <property type="project" value="InterPro"/>
</dbReference>
<feature type="compositionally biased region" description="Polar residues" evidence="1">
    <location>
        <begin position="183"/>
        <end position="193"/>
    </location>
</feature>
<dbReference type="Pfam" id="PF13354">
    <property type="entry name" value="Beta-lactamase2"/>
    <property type="match status" value="1"/>
</dbReference>
<dbReference type="SUPFAM" id="SSF56601">
    <property type="entry name" value="beta-lactamase/transpeptidase-like"/>
    <property type="match status" value="1"/>
</dbReference>
<dbReference type="GO" id="GO:0046677">
    <property type="term" value="P:response to antibiotic"/>
    <property type="evidence" value="ECO:0007669"/>
    <property type="project" value="InterPro"/>
</dbReference>
<feature type="domain" description="Beta-lactamase class A catalytic" evidence="3">
    <location>
        <begin position="223"/>
        <end position="437"/>
    </location>
</feature>
<dbReference type="Gene3D" id="3.40.710.10">
    <property type="entry name" value="DD-peptidase/beta-lactamase superfamily"/>
    <property type="match status" value="1"/>
</dbReference>
<reference evidence="4 5" key="1">
    <citation type="submission" date="2017-05" db="EMBL/GenBank/DDBJ databases">
        <title>Vagococcus spp. assemblies.</title>
        <authorList>
            <person name="Gulvik C.A."/>
        </authorList>
    </citation>
    <scope>NUCLEOTIDE SEQUENCE [LARGE SCALE GENOMIC DNA]</scope>
    <source>
        <strain evidence="4 5">CCUG 41755</strain>
    </source>
</reference>
<evidence type="ECO:0000259" key="3">
    <source>
        <dbReference type="Pfam" id="PF13354"/>
    </source>
</evidence>
<dbReference type="InterPro" id="IPR000871">
    <property type="entry name" value="Beta-lactam_class-A"/>
</dbReference>
<name>A0A430A7S2_9ENTE</name>
<feature type="region of interest" description="Disordered" evidence="1">
    <location>
        <begin position="55"/>
        <end position="196"/>
    </location>
</feature>
<feature type="transmembrane region" description="Helical" evidence="2">
    <location>
        <begin position="33"/>
        <end position="54"/>
    </location>
</feature>
<dbReference type="EMBL" id="NGJY01000002">
    <property type="protein sequence ID" value="RSU03158.1"/>
    <property type="molecule type" value="Genomic_DNA"/>
</dbReference>
<organism evidence="4 5">
    <name type="scientific">Vagococcus fessus</name>
    <dbReference type="NCBI Taxonomy" id="120370"/>
    <lineage>
        <taxon>Bacteria</taxon>
        <taxon>Bacillati</taxon>
        <taxon>Bacillota</taxon>
        <taxon>Bacilli</taxon>
        <taxon>Lactobacillales</taxon>
        <taxon>Enterococcaceae</taxon>
        <taxon>Vagococcus</taxon>
    </lineage>
</organism>
<keyword evidence="2" id="KW-1133">Transmembrane helix</keyword>
<dbReference type="AlphaFoldDB" id="A0A430A7S2"/>
<dbReference type="Proteomes" id="UP000287101">
    <property type="component" value="Unassembled WGS sequence"/>
</dbReference>
<gene>
    <name evidence="4" type="ORF">CBF31_05425</name>
</gene>
<dbReference type="GO" id="GO:0008800">
    <property type="term" value="F:beta-lactamase activity"/>
    <property type="evidence" value="ECO:0007669"/>
    <property type="project" value="InterPro"/>
</dbReference>
<protein>
    <recommendedName>
        <fullName evidence="3">Beta-lactamase class A catalytic domain-containing protein</fullName>
    </recommendedName>
</protein>
<evidence type="ECO:0000313" key="5">
    <source>
        <dbReference type="Proteomes" id="UP000287101"/>
    </source>
</evidence>